<dbReference type="Proteomes" id="UP001189429">
    <property type="component" value="Unassembled WGS sequence"/>
</dbReference>
<keyword evidence="3" id="KW-1185">Reference proteome</keyword>
<evidence type="ECO:0000313" key="3">
    <source>
        <dbReference type="Proteomes" id="UP001189429"/>
    </source>
</evidence>
<gene>
    <name evidence="2" type="ORF">PCOR1329_LOCUS70622</name>
</gene>
<organism evidence="2 3">
    <name type="scientific">Prorocentrum cordatum</name>
    <dbReference type="NCBI Taxonomy" id="2364126"/>
    <lineage>
        <taxon>Eukaryota</taxon>
        <taxon>Sar</taxon>
        <taxon>Alveolata</taxon>
        <taxon>Dinophyceae</taxon>
        <taxon>Prorocentrales</taxon>
        <taxon>Prorocentraceae</taxon>
        <taxon>Prorocentrum</taxon>
    </lineage>
</organism>
<sequence>QQGRLARGRRGAGGAVDRQAGVPELPGQARDPHVAVVAGLFLLLPGMLRRHAVPAPVEPLQGLPGRLEAARLEAPPVGGGHGGGARAGGRRGPAHDVDVQRDPRPLGVLQGLLALAGPGGGAADRDLGGLRPGEAGPLGAAGARGRAPGAAEVCVAPSTRGVPRLVHGAGQADPAAGRRAAGGLRHAGRVRPGLGNPAWPGDGPGGAPLCPAGRAAVARWRASAARGPRPARHRAGEPARGAAGRRRRCARAPELHAPRVRRRQARRPSSLRPRAGTPSWWSSSSRCAAPWRPEAWRGQPPGRRGRGR</sequence>
<evidence type="ECO:0000313" key="2">
    <source>
        <dbReference type="EMBL" id="CAK0890355.1"/>
    </source>
</evidence>
<feature type="compositionally biased region" description="Gly residues" evidence="1">
    <location>
        <begin position="77"/>
        <end position="91"/>
    </location>
</feature>
<feature type="region of interest" description="Disordered" evidence="1">
    <location>
        <begin position="1"/>
        <end position="29"/>
    </location>
</feature>
<reference evidence="2" key="1">
    <citation type="submission" date="2023-10" db="EMBL/GenBank/DDBJ databases">
        <authorList>
            <person name="Chen Y."/>
            <person name="Shah S."/>
            <person name="Dougan E. K."/>
            <person name="Thang M."/>
            <person name="Chan C."/>
        </authorList>
    </citation>
    <scope>NUCLEOTIDE SEQUENCE [LARGE SCALE GENOMIC DNA]</scope>
</reference>
<feature type="non-terminal residue" evidence="2">
    <location>
        <position position="1"/>
    </location>
</feature>
<protein>
    <submittedName>
        <fullName evidence="2">Uncharacterized protein</fullName>
    </submittedName>
</protein>
<name>A0ABN9WYQ2_9DINO</name>
<dbReference type="EMBL" id="CAUYUJ010019339">
    <property type="protein sequence ID" value="CAK0890355.1"/>
    <property type="molecule type" value="Genomic_DNA"/>
</dbReference>
<comment type="caution">
    <text evidence="2">The sequence shown here is derived from an EMBL/GenBank/DDBJ whole genome shotgun (WGS) entry which is preliminary data.</text>
</comment>
<accession>A0ABN9WYQ2</accession>
<evidence type="ECO:0000256" key="1">
    <source>
        <dbReference type="SAM" id="MobiDB-lite"/>
    </source>
</evidence>
<feature type="region of interest" description="Disordered" evidence="1">
    <location>
        <begin position="75"/>
        <end position="101"/>
    </location>
</feature>
<feature type="region of interest" description="Disordered" evidence="1">
    <location>
        <begin position="220"/>
        <end position="308"/>
    </location>
</feature>
<proteinExistence type="predicted"/>
<feature type="compositionally biased region" description="Basic residues" evidence="1">
    <location>
        <begin position="1"/>
        <end position="10"/>
    </location>
</feature>